<feature type="region of interest" description="Disordered" evidence="12">
    <location>
        <begin position="78"/>
        <end position="100"/>
    </location>
</feature>
<keyword evidence="15" id="KW-1185">Reference proteome</keyword>
<keyword evidence="8 9" id="KW-0624">Polysaccharide degradation</keyword>
<dbReference type="EMBL" id="CP126223">
    <property type="protein sequence ID" value="WIA23532.1"/>
    <property type="molecule type" value="Genomic_DNA"/>
</dbReference>
<dbReference type="PROSITE" id="PS00592">
    <property type="entry name" value="GH9_2"/>
    <property type="match status" value="1"/>
</dbReference>
<evidence type="ECO:0000259" key="13">
    <source>
        <dbReference type="PROSITE" id="PS51164"/>
    </source>
</evidence>
<name>A0ABY8UQM7_TETOB</name>
<gene>
    <name evidence="14" type="ORF">OEZ85_000267</name>
</gene>
<organism evidence="14 15">
    <name type="scientific">Tetradesmus obliquus</name>
    <name type="common">Green alga</name>
    <name type="synonym">Acutodesmus obliquus</name>
    <dbReference type="NCBI Taxonomy" id="3088"/>
    <lineage>
        <taxon>Eukaryota</taxon>
        <taxon>Viridiplantae</taxon>
        <taxon>Chlorophyta</taxon>
        <taxon>core chlorophytes</taxon>
        <taxon>Chlorophyceae</taxon>
        <taxon>CS clade</taxon>
        <taxon>Sphaeropleales</taxon>
        <taxon>Scenedesmaceae</taxon>
        <taxon>Tetradesmus</taxon>
    </lineage>
</organism>
<evidence type="ECO:0000256" key="2">
    <source>
        <dbReference type="ARBA" id="ARBA00007072"/>
    </source>
</evidence>
<evidence type="ECO:0000313" key="15">
    <source>
        <dbReference type="Proteomes" id="UP001244341"/>
    </source>
</evidence>
<dbReference type="InterPro" id="IPR000254">
    <property type="entry name" value="CBD"/>
</dbReference>
<dbReference type="Proteomes" id="UP001244341">
    <property type="component" value="Chromosome 16b"/>
</dbReference>
<feature type="active site" evidence="9">
    <location>
        <position position="546"/>
    </location>
</feature>
<dbReference type="Gene3D" id="1.50.10.10">
    <property type="match status" value="2"/>
</dbReference>
<evidence type="ECO:0000256" key="5">
    <source>
        <dbReference type="ARBA" id="ARBA00023001"/>
    </source>
</evidence>
<evidence type="ECO:0000313" key="14">
    <source>
        <dbReference type="EMBL" id="WIA23532.1"/>
    </source>
</evidence>
<evidence type="ECO:0000256" key="7">
    <source>
        <dbReference type="ARBA" id="ARBA00023295"/>
    </source>
</evidence>
<keyword evidence="3 11" id="KW-0732">Signal</keyword>
<keyword evidence="5 11" id="KW-0136">Cellulose degradation</keyword>
<dbReference type="EC" id="3.2.1.4" evidence="11"/>
<dbReference type="PROSITE" id="PS51164">
    <property type="entry name" value="CBM1_2"/>
    <property type="match status" value="1"/>
</dbReference>
<feature type="compositionally biased region" description="Low complexity" evidence="12">
    <location>
        <begin position="86"/>
        <end position="100"/>
    </location>
</feature>
<comment type="catalytic activity">
    <reaction evidence="1 11">
        <text>Endohydrolysis of (1-&gt;4)-beta-D-glucosidic linkages in cellulose, lichenin and cereal beta-D-glucans.</text>
        <dbReference type="EC" id="3.2.1.4"/>
    </reaction>
</comment>
<evidence type="ECO:0000256" key="6">
    <source>
        <dbReference type="ARBA" id="ARBA00023277"/>
    </source>
</evidence>
<dbReference type="PANTHER" id="PTHR22298">
    <property type="entry name" value="ENDO-1,4-BETA-GLUCANASE"/>
    <property type="match status" value="1"/>
</dbReference>
<evidence type="ECO:0000256" key="10">
    <source>
        <dbReference type="PROSITE-ProRule" id="PRU10060"/>
    </source>
</evidence>
<dbReference type="InterPro" id="IPR001701">
    <property type="entry name" value="Glyco_hydro_9"/>
</dbReference>
<dbReference type="Pfam" id="PF00759">
    <property type="entry name" value="Glyco_hydro_9"/>
    <property type="match status" value="2"/>
</dbReference>
<feature type="active site" evidence="10">
    <location>
        <position position="599"/>
    </location>
</feature>
<dbReference type="SUPFAM" id="SSF48208">
    <property type="entry name" value="Six-hairpin glycosidases"/>
    <property type="match status" value="2"/>
</dbReference>
<protein>
    <recommendedName>
        <fullName evidence="11">Endoglucanase</fullName>
        <ecNumber evidence="11">3.2.1.4</ecNumber>
    </recommendedName>
</protein>
<sequence>MRALLFIAFGALLLQLAAADKDCKTTIKVWDQCGGKSNCLGADCEGPWAGKCCAAGSTCIRNNDWYFNCQPDSTGSIPHTSNVNHAPQQQQQQQAPVRAATPAPAPAVPARKAAGGGYDYGQVLGLSMMFYEAQRSGKLPANNRIKWRGDAGLDHRAPDGRDVTGGWYDAGDNVKFNLPMAWSAGVLAWSLVEFPQGYKAAGQYQIALANLKWVTDYFIKCLGSGEEIVVQVGNGAQDHAIWGRPEDVKGPVPAYVVTPSAPGSDVVGAMGGALAAASEVFKNMDPAYSQKLLAAAIKAYQPEDVKGPVPAYVVTPSALGSDVVGAMGGALAAASEVFKNVDPAYIQKLLAAAIKAYQFASKYPGNYAQSVADAASFYKSNNYMDDIAWNAAWLFVRTGNVVYRDAALAWYQKHMTQEDGAGVWNNYDWDSNSWGAVVLLNRFFPNNAAFQARIDGFIKAWTKGSDLVTFTPKGLAYSGPWGSLRHVGNAMFLMKAYAARASPKQLSPAVKKEIDCAVRQQLGYILGDSGRSFVVGYGVNPPQRPHHRASSCPALGVECTWDYFNTASPNPHTLFGALVGGPGPADDYVDARNDYIKNEVATDYNAGFSGALAAAQQGLSCPASRRLLA</sequence>
<feature type="signal peptide" evidence="11">
    <location>
        <begin position="1"/>
        <end position="19"/>
    </location>
</feature>
<feature type="chain" id="PRO_5044959378" description="Endoglucanase" evidence="11">
    <location>
        <begin position="20"/>
        <end position="629"/>
    </location>
</feature>
<accession>A0ABY8UQM7</accession>
<evidence type="ECO:0000256" key="9">
    <source>
        <dbReference type="PROSITE-ProRule" id="PRU10059"/>
    </source>
</evidence>
<dbReference type="InterPro" id="IPR008928">
    <property type="entry name" value="6-hairpin_glycosidase_sf"/>
</dbReference>
<evidence type="ECO:0000256" key="8">
    <source>
        <dbReference type="ARBA" id="ARBA00023326"/>
    </source>
</evidence>
<comment type="similarity">
    <text evidence="2 9 11">Belongs to the glycosyl hydrolase 9 (cellulase E) family.</text>
</comment>
<reference evidence="14 15" key="1">
    <citation type="submission" date="2023-05" db="EMBL/GenBank/DDBJ databases">
        <title>A 100% complete, gapless, phased diploid assembly of the Scenedesmus obliquus UTEX 3031 genome.</title>
        <authorList>
            <person name="Biondi T.C."/>
            <person name="Hanschen E.R."/>
            <person name="Kwon T."/>
            <person name="Eng W."/>
            <person name="Kruse C.P.S."/>
            <person name="Koehler S.I."/>
            <person name="Kunde Y."/>
            <person name="Gleasner C.D."/>
            <person name="You Mak K.T."/>
            <person name="Polle J."/>
            <person name="Hovde B.T."/>
            <person name="Starkenburg S.R."/>
        </authorList>
    </citation>
    <scope>NUCLEOTIDE SEQUENCE [LARGE SCALE GENOMIC DNA]</scope>
    <source>
        <strain evidence="14 15">DOE0152z</strain>
    </source>
</reference>
<dbReference type="InterPro" id="IPR033126">
    <property type="entry name" value="Glyco_hydro_9_Asp/Glu_AS"/>
</dbReference>
<dbReference type="InterPro" id="IPR018221">
    <property type="entry name" value="Glyco_hydro_9_His_AS"/>
</dbReference>
<keyword evidence="6 9" id="KW-0119">Carbohydrate metabolism</keyword>
<keyword evidence="4 9" id="KW-0378">Hydrolase</keyword>
<feature type="domain" description="CBM1" evidence="13">
    <location>
        <begin position="25"/>
        <end position="70"/>
    </location>
</feature>
<evidence type="ECO:0000256" key="3">
    <source>
        <dbReference type="ARBA" id="ARBA00022729"/>
    </source>
</evidence>
<dbReference type="PROSITE" id="PS00698">
    <property type="entry name" value="GH9_3"/>
    <property type="match status" value="1"/>
</dbReference>
<keyword evidence="7 9" id="KW-0326">Glycosidase</keyword>
<dbReference type="InterPro" id="IPR012341">
    <property type="entry name" value="6hp_glycosidase-like_sf"/>
</dbReference>
<evidence type="ECO:0000256" key="11">
    <source>
        <dbReference type="RuleBase" id="RU361166"/>
    </source>
</evidence>
<evidence type="ECO:0000256" key="4">
    <source>
        <dbReference type="ARBA" id="ARBA00022801"/>
    </source>
</evidence>
<evidence type="ECO:0000256" key="1">
    <source>
        <dbReference type="ARBA" id="ARBA00000966"/>
    </source>
</evidence>
<evidence type="ECO:0000256" key="12">
    <source>
        <dbReference type="SAM" id="MobiDB-lite"/>
    </source>
</evidence>
<feature type="active site" evidence="10">
    <location>
        <position position="590"/>
    </location>
</feature>
<proteinExistence type="inferred from homology"/>